<dbReference type="InterPro" id="IPR005152">
    <property type="entry name" value="Lipase_secreted"/>
</dbReference>
<dbReference type="SUPFAM" id="SSF53474">
    <property type="entry name" value="alpha/beta-Hydrolases"/>
    <property type="match status" value="1"/>
</dbReference>
<dbReference type="InterPro" id="IPR029058">
    <property type="entry name" value="AB_hydrolase_fold"/>
</dbReference>
<evidence type="ECO:0000313" key="3">
    <source>
        <dbReference type="Proteomes" id="UP000558688"/>
    </source>
</evidence>
<sequence>MRAPIAFTFALIGLQVGAFAREASNFNVSTEVAQSYGCGSDCYQVLQVTNEADRSLVHTEPGFDFDFYATAKNFSGSSPGDLLKLQPLDPKPLNIQDGITAYRIQYTSIDYDGSLVPVTGFVAFPMIPIGTRKYPVVAYAHGTIGVYRGCAPSAGPSLFDYGTWSLVTNRGYAVVATDYAGLGNNYTTHKYCSFPAHVNDLYYSVIAARKAFGHILSEDWMSVGHSQGGGAVWKLAESKFVQHTVSDAGRYLGTVAISPATTILDMFKLYAKNLEKNPEEFRPYVVAAELPSFSIGLSRVLPEYHHRMLGEGLKKRVSFMDKTQVCTNGMMGMTVDLPIKDVLNAQAAKSEILEKWQNDTAPGSGRSPHPLLVVQGLNDTGILPAITRRTWERSCKSGNEVHLREYDGFDHSPTPPASAPEWLEWIGEMFAGRKNSCGCDLKKRTPMDRPHVKAPPEFNYAELGITLPTA</sequence>
<proteinExistence type="predicted"/>
<accession>A0A8H5EP64</accession>
<keyword evidence="1" id="KW-0732">Signal</keyword>
<comment type="caution">
    <text evidence="2">The sequence shown here is derived from an EMBL/GenBank/DDBJ whole genome shotgun (WGS) entry which is preliminary data.</text>
</comment>
<evidence type="ECO:0000256" key="1">
    <source>
        <dbReference type="SAM" id="SignalP"/>
    </source>
</evidence>
<dbReference type="Proteomes" id="UP000558688">
    <property type="component" value="Unassembled WGS sequence"/>
</dbReference>
<organism evidence="2 3">
    <name type="scientific">Fusarium oxysporum</name>
    <name type="common">Fusarium vascular wilt</name>
    <dbReference type="NCBI Taxonomy" id="5507"/>
    <lineage>
        <taxon>Eukaryota</taxon>
        <taxon>Fungi</taxon>
        <taxon>Dikarya</taxon>
        <taxon>Ascomycota</taxon>
        <taxon>Pezizomycotina</taxon>
        <taxon>Sordariomycetes</taxon>
        <taxon>Hypocreomycetidae</taxon>
        <taxon>Hypocreales</taxon>
        <taxon>Nectriaceae</taxon>
        <taxon>Fusarium</taxon>
        <taxon>Fusarium oxysporum species complex</taxon>
    </lineage>
</organism>
<dbReference type="PANTHER" id="PTHR34853">
    <property type="match status" value="1"/>
</dbReference>
<dbReference type="Gene3D" id="3.40.50.1820">
    <property type="entry name" value="alpha/beta hydrolase"/>
    <property type="match status" value="2"/>
</dbReference>
<reference evidence="2" key="1">
    <citation type="submission" date="2020-02" db="EMBL/GenBank/DDBJ databases">
        <title>Identification and distribution of gene clusters putatively required for synthesis of sphingolipid metabolism inhibitors in phylogenetically diverse species of the filamentous fungus Fusarium.</title>
        <authorList>
            <person name="Kim H.-S."/>
            <person name="Busman M."/>
            <person name="Brown D.W."/>
            <person name="Divon H."/>
            <person name="Uhlig S."/>
            <person name="Proctor R.H."/>
        </authorList>
    </citation>
    <scope>NUCLEOTIDE SEQUENCE [LARGE SCALE GENOMIC DNA]</scope>
    <source>
        <strain evidence="2">NRRL 39464</strain>
    </source>
</reference>
<dbReference type="GO" id="GO:0016042">
    <property type="term" value="P:lipid catabolic process"/>
    <property type="evidence" value="ECO:0007669"/>
    <property type="project" value="InterPro"/>
</dbReference>
<evidence type="ECO:0000313" key="2">
    <source>
        <dbReference type="EMBL" id="KAF5268205.1"/>
    </source>
</evidence>
<dbReference type="PANTHER" id="PTHR34853:SF1">
    <property type="entry name" value="LIPASE 5"/>
    <property type="match status" value="1"/>
</dbReference>
<gene>
    <name evidence="2" type="ORF">FOXYS1_913</name>
</gene>
<dbReference type="AlphaFoldDB" id="A0A8H5EP64"/>
<name>A0A8H5EP64_FUSOX</name>
<dbReference type="EMBL" id="JAAFOW010000139">
    <property type="protein sequence ID" value="KAF5268205.1"/>
    <property type="molecule type" value="Genomic_DNA"/>
</dbReference>
<dbReference type="GO" id="GO:0004806">
    <property type="term" value="F:triacylglycerol lipase activity"/>
    <property type="evidence" value="ECO:0007669"/>
    <property type="project" value="InterPro"/>
</dbReference>
<protein>
    <recommendedName>
        <fullName evidence="4">Serine aminopeptidase S33 domain-containing protein</fullName>
    </recommendedName>
</protein>
<feature type="chain" id="PRO_5034485180" description="Serine aminopeptidase S33 domain-containing protein" evidence="1">
    <location>
        <begin position="21"/>
        <end position="470"/>
    </location>
</feature>
<evidence type="ECO:0008006" key="4">
    <source>
        <dbReference type="Google" id="ProtNLM"/>
    </source>
</evidence>
<feature type="signal peptide" evidence="1">
    <location>
        <begin position="1"/>
        <end position="20"/>
    </location>
</feature>